<feature type="region of interest" description="Disordered" evidence="1">
    <location>
        <begin position="40"/>
        <end position="79"/>
    </location>
</feature>
<dbReference type="AlphaFoldDB" id="Q6ETW0"/>
<dbReference type="Proteomes" id="UP000000763">
    <property type="component" value="Chromosome 2"/>
</dbReference>
<gene>
    <name evidence="2" type="primary">P0508B05.17</name>
</gene>
<evidence type="ECO:0000256" key="1">
    <source>
        <dbReference type="SAM" id="MobiDB-lite"/>
    </source>
</evidence>
<reference evidence="3" key="2">
    <citation type="journal article" date="2008" name="Nucleic Acids Res.">
        <title>The rice annotation project database (RAP-DB): 2008 update.</title>
        <authorList>
            <consortium name="The rice annotation project (RAP)"/>
        </authorList>
    </citation>
    <scope>GENOME REANNOTATION</scope>
    <source>
        <strain evidence="3">cv. Nipponbare</strain>
    </source>
</reference>
<name>Q6ETW0_ORYSJ</name>
<evidence type="ECO:0000313" key="2">
    <source>
        <dbReference type="EMBL" id="BAD27910.1"/>
    </source>
</evidence>
<organism evidence="2 3">
    <name type="scientific">Oryza sativa subsp. japonica</name>
    <name type="common">Rice</name>
    <dbReference type="NCBI Taxonomy" id="39947"/>
    <lineage>
        <taxon>Eukaryota</taxon>
        <taxon>Viridiplantae</taxon>
        <taxon>Streptophyta</taxon>
        <taxon>Embryophyta</taxon>
        <taxon>Tracheophyta</taxon>
        <taxon>Spermatophyta</taxon>
        <taxon>Magnoliopsida</taxon>
        <taxon>Liliopsida</taxon>
        <taxon>Poales</taxon>
        <taxon>Poaceae</taxon>
        <taxon>BOP clade</taxon>
        <taxon>Oryzoideae</taxon>
        <taxon>Oryzeae</taxon>
        <taxon>Oryzinae</taxon>
        <taxon>Oryza</taxon>
        <taxon>Oryza sativa</taxon>
    </lineage>
</organism>
<accession>Q6ETW0</accession>
<reference evidence="3" key="1">
    <citation type="journal article" date="2005" name="Nature">
        <title>The map-based sequence of the rice genome.</title>
        <authorList>
            <consortium name="International rice genome sequencing project (IRGSP)"/>
            <person name="Matsumoto T."/>
            <person name="Wu J."/>
            <person name="Kanamori H."/>
            <person name="Katayose Y."/>
            <person name="Fujisawa M."/>
            <person name="Namiki N."/>
            <person name="Mizuno H."/>
            <person name="Yamamoto K."/>
            <person name="Antonio B.A."/>
            <person name="Baba T."/>
            <person name="Sakata K."/>
            <person name="Nagamura Y."/>
            <person name="Aoki H."/>
            <person name="Arikawa K."/>
            <person name="Arita K."/>
            <person name="Bito T."/>
            <person name="Chiden Y."/>
            <person name="Fujitsuka N."/>
            <person name="Fukunaka R."/>
            <person name="Hamada M."/>
            <person name="Harada C."/>
            <person name="Hayashi A."/>
            <person name="Hijishita S."/>
            <person name="Honda M."/>
            <person name="Hosokawa S."/>
            <person name="Ichikawa Y."/>
            <person name="Idonuma A."/>
            <person name="Iijima M."/>
            <person name="Ikeda M."/>
            <person name="Ikeno M."/>
            <person name="Ito K."/>
            <person name="Ito S."/>
            <person name="Ito T."/>
            <person name="Ito Y."/>
            <person name="Ito Y."/>
            <person name="Iwabuchi A."/>
            <person name="Kamiya K."/>
            <person name="Karasawa W."/>
            <person name="Kurita K."/>
            <person name="Katagiri S."/>
            <person name="Kikuta A."/>
            <person name="Kobayashi H."/>
            <person name="Kobayashi N."/>
            <person name="Machita K."/>
            <person name="Maehara T."/>
            <person name="Masukawa M."/>
            <person name="Mizubayashi T."/>
            <person name="Mukai Y."/>
            <person name="Nagasaki H."/>
            <person name="Nagata Y."/>
            <person name="Naito S."/>
            <person name="Nakashima M."/>
            <person name="Nakama Y."/>
            <person name="Nakamichi Y."/>
            <person name="Nakamura M."/>
            <person name="Meguro A."/>
            <person name="Negishi M."/>
            <person name="Ohta I."/>
            <person name="Ohta T."/>
            <person name="Okamoto M."/>
            <person name="Ono N."/>
            <person name="Saji S."/>
            <person name="Sakaguchi M."/>
            <person name="Sakai K."/>
            <person name="Shibata M."/>
            <person name="Shimokawa T."/>
            <person name="Song J."/>
            <person name="Takazaki Y."/>
            <person name="Terasawa K."/>
            <person name="Tsugane M."/>
            <person name="Tsuji K."/>
            <person name="Ueda S."/>
            <person name="Waki K."/>
            <person name="Yamagata H."/>
            <person name="Yamamoto M."/>
            <person name="Yamamoto S."/>
            <person name="Yamane H."/>
            <person name="Yoshiki S."/>
            <person name="Yoshihara R."/>
            <person name="Yukawa K."/>
            <person name="Zhong H."/>
            <person name="Yano M."/>
            <person name="Yuan Q."/>
            <person name="Ouyang S."/>
            <person name="Liu J."/>
            <person name="Jones K.M."/>
            <person name="Gansberger K."/>
            <person name="Moffat K."/>
            <person name="Hill J."/>
            <person name="Bera J."/>
            <person name="Fadrosh D."/>
            <person name="Jin S."/>
            <person name="Johri S."/>
            <person name="Kim M."/>
            <person name="Overton L."/>
            <person name="Reardon M."/>
            <person name="Tsitrin T."/>
            <person name="Vuong H."/>
            <person name="Weaver B."/>
            <person name="Ciecko A."/>
            <person name="Tallon L."/>
            <person name="Jackson J."/>
            <person name="Pai G."/>
            <person name="Aken S.V."/>
            <person name="Utterback T."/>
            <person name="Reidmuller S."/>
            <person name="Feldblyum T."/>
            <person name="Hsiao J."/>
            <person name="Zismann V."/>
            <person name="Iobst S."/>
            <person name="de Vazeille A.R."/>
            <person name="Buell C.R."/>
            <person name="Ying K."/>
            <person name="Li Y."/>
            <person name="Lu T."/>
            <person name="Huang Y."/>
            <person name="Zhao Q."/>
            <person name="Feng Q."/>
            <person name="Zhang L."/>
            <person name="Zhu J."/>
            <person name="Weng Q."/>
            <person name="Mu J."/>
            <person name="Lu Y."/>
            <person name="Fan D."/>
            <person name="Liu Y."/>
            <person name="Guan J."/>
            <person name="Zhang Y."/>
            <person name="Yu S."/>
            <person name="Liu X."/>
            <person name="Zhang Y."/>
            <person name="Hong G."/>
            <person name="Han B."/>
            <person name="Choisne N."/>
            <person name="Demange N."/>
            <person name="Orjeda G."/>
            <person name="Samain S."/>
            <person name="Cattolico L."/>
            <person name="Pelletier E."/>
            <person name="Couloux A."/>
            <person name="Segurens B."/>
            <person name="Wincker P."/>
            <person name="D'Hont A."/>
            <person name="Scarpelli C."/>
            <person name="Weissenbach J."/>
            <person name="Salanoubat M."/>
            <person name="Quetier F."/>
            <person name="Yu Y."/>
            <person name="Kim H.R."/>
            <person name="Rambo T."/>
            <person name="Currie J."/>
            <person name="Collura K."/>
            <person name="Luo M."/>
            <person name="Yang T."/>
            <person name="Ammiraju J.S.S."/>
            <person name="Engler F."/>
            <person name="Soderlund C."/>
            <person name="Wing R.A."/>
            <person name="Palmer L.E."/>
            <person name="de la Bastide M."/>
            <person name="Spiegel L."/>
            <person name="Nascimento L."/>
            <person name="Zutavern T."/>
            <person name="O'Shaughnessy A."/>
            <person name="Dike S."/>
            <person name="Dedhia N."/>
            <person name="Preston R."/>
            <person name="Balija V."/>
            <person name="McCombie W.R."/>
            <person name="Chow T."/>
            <person name="Chen H."/>
            <person name="Chung M."/>
            <person name="Chen C."/>
            <person name="Shaw J."/>
            <person name="Wu H."/>
            <person name="Hsiao K."/>
            <person name="Chao Y."/>
            <person name="Chu M."/>
            <person name="Cheng C."/>
            <person name="Hour A."/>
            <person name="Lee P."/>
            <person name="Lin S."/>
            <person name="Lin Y."/>
            <person name="Liou J."/>
            <person name="Liu S."/>
            <person name="Hsing Y."/>
            <person name="Raghuvanshi S."/>
            <person name="Mohanty A."/>
            <person name="Bharti A.K."/>
            <person name="Gaur A."/>
            <person name="Gupta V."/>
            <person name="Kumar D."/>
            <person name="Ravi V."/>
            <person name="Vij S."/>
            <person name="Kapur A."/>
            <person name="Khurana P."/>
            <person name="Khurana P."/>
            <person name="Khurana J.P."/>
            <person name="Tyagi A.K."/>
            <person name="Gaikwad K."/>
            <person name="Singh A."/>
            <person name="Dalal V."/>
            <person name="Srivastava S."/>
            <person name="Dixit A."/>
            <person name="Pal A.K."/>
            <person name="Ghazi I.A."/>
            <person name="Yadav M."/>
            <person name="Pandit A."/>
            <person name="Bhargava A."/>
            <person name="Sureshbabu K."/>
            <person name="Batra K."/>
            <person name="Sharma T.R."/>
            <person name="Mohapatra T."/>
            <person name="Singh N.K."/>
            <person name="Messing J."/>
            <person name="Nelson A.B."/>
            <person name="Fuks G."/>
            <person name="Kavchok S."/>
            <person name="Keizer G."/>
            <person name="Linton E."/>
            <person name="Llaca V."/>
            <person name="Song R."/>
            <person name="Tanyolac B."/>
            <person name="Young S."/>
            <person name="Ho-Il K."/>
            <person name="Hahn J.H."/>
            <person name="Sangsakoo G."/>
            <person name="Vanavichit A."/>
            <person name="de Mattos Luiz.A.T."/>
            <person name="Zimmer P.D."/>
            <person name="Malone G."/>
            <person name="Dellagostin O."/>
            <person name="de Oliveira A.C."/>
            <person name="Bevan M."/>
            <person name="Bancroft I."/>
            <person name="Minx P."/>
            <person name="Cordum H."/>
            <person name="Wilson R."/>
            <person name="Cheng Z."/>
            <person name="Jin W."/>
            <person name="Jiang J."/>
            <person name="Leong S.A."/>
            <person name="Iwama H."/>
            <person name="Gojobori T."/>
            <person name="Itoh T."/>
            <person name="Niimura Y."/>
            <person name="Fujii Y."/>
            <person name="Habara T."/>
            <person name="Sakai H."/>
            <person name="Sato Y."/>
            <person name="Wilson G."/>
            <person name="Kumar K."/>
            <person name="McCouch S."/>
            <person name="Juretic N."/>
            <person name="Hoen D."/>
            <person name="Wright S."/>
            <person name="Bruskiewich R."/>
            <person name="Bureau T."/>
            <person name="Miyao A."/>
            <person name="Hirochika H."/>
            <person name="Nishikawa T."/>
            <person name="Kadowaki K."/>
            <person name="Sugiura M."/>
            <person name="Burr B."/>
            <person name="Sasaki T."/>
        </authorList>
    </citation>
    <scope>NUCLEOTIDE SEQUENCE [LARGE SCALE GENOMIC DNA]</scope>
    <source>
        <strain evidence="3">cv. Nipponbare</strain>
    </source>
</reference>
<proteinExistence type="predicted"/>
<sequence length="79" mass="8157">MGLKYNKIAMPITRDTKTRVVGTIPPGNIVCTGFRQSRAPPILPHEVVGGSPKRSNDGVSAEGGGSIDCGGARLSSPKP</sequence>
<evidence type="ECO:0000313" key="3">
    <source>
        <dbReference type="Proteomes" id="UP000000763"/>
    </source>
</evidence>
<dbReference type="EMBL" id="AP004753">
    <property type="protein sequence ID" value="BAD27910.1"/>
    <property type="molecule type" value="Genomic_DNA"/>
</dbReference>
<protein>
    <submittedName>
        <fullName evidence="2">Uncharacterized protein</fullName>
    </submittedName>
</protein>